<name>A0ABP8UWU2_9GAMM</name>
<comment type="caution">
    <text evidence="2">The sequence shown here is derived from an EMBL/GenBank/DDBJ whole genome shotgun (WGS) entry which is preliminary data.</text>
</comment>
<gene>
    <name evidence="2" type="ORF">GCM10023116_06550</name>
</gene>
<evidence type="ECO:0000256" key="1">
    <source>
        <dbReference type="SAM" id="Phobius"/>
    </source>
</evidence>
<feature type="transmembrane region" description="Helical" evidence="1">
    <location>
        <begin position="12"/>
        <end position="29"/>
    </location>
</feature>
<keyword evidence="1" id="KW-0472">Membrane</keyword>
<keyword evidence="1" id="KW-0812">Transmembrane</keyword>
<sequence>MIPTTVTAGKVIVLPFAVPQLYLMLRIAARQAKALRYVFRIGRLDSYVMPGDGYGAKPYGSAPAGLDNGQAFFVVE</sequence>
<proteinExistence type="predicted"/>
<dbReference type="EMBL" id="BAABFL010000065">
    <property type="protein sequence ID" value="GAA4648388.1"/>
    <property type="molecule type" value="Genomic_DNA"/>
</dbReference>
<keyword evidence="3" id="KW-1185">Reference proteome</keyword>
<reference evidence="3" key="1">
    <citation type="journal article" date="2019" name="Int. J. Syst. Evol. Microbiol.">
        <title>The Global Catalogue of Microorganisms (GCM) 10K type strain sequencing project: providing services to taxonomists for standard genome sequencing and annotation.</title>
        <authorList>
            <consortium name="The Broad Institute Genomics Platform"/>
            <consortium name="The Broad Institute Genome Sequencing Center for Infectious Disease"/>
            <person name="Wu L."/>
            <person name="Ma J."/>
        </authorList>
    </citation>
    <scope>NUCLEOTIDE SEQUENCE [LARGE SCALE GENOMIC DNA]</scope>
    <source>
        <strain evidence="3">JCM 17805</strain>
    </source>
</reference>
<keyword evidence="1" id="KW-1133">Transmembrane helix</keyword>
<evidence type="ECO:0000313" key="3">
    <source>
        <dbReference type="Proteomes" id="UP001500604"/>
    </source>
</evidence>
<evidence type="ECO:0000313" key="2">
    <source>
        <dbReference type="EMBL" id="GAA4648388.1"/>
    </source>
</evidence>
<organism evidence="2 3">
    <name type="scientific">Kistimonas scapharcae</name>
    <dbReference type="NCBI Taxonomy" id="1036133"/>
    <lineage>
        <taxon>Bacteria</taxon>
        <taxon>Pseudomonadati</taxon>
        <taxon>Pseudomonadota</taxon>
        <taxon>Gammaproteobacteria</taxon>
        <taxon>Oceanospirillales</taxon>
        <taxon>Endozoicomonadaceae</taxon>
        <taxon>Kistimonas</taxon>
    </lineage>
</organism>
<dbReference type="Proteomes" id="UP001500604">
    <property type="component" value="Unassembled WGS sequence"/>
</dbReference>
<accession>A0ABP8UWU2</accession>
<protein>
    <submittedName>
        <fullName evidence="2">Uncharacterized protein</fullName>
    </submittedName>
</protein>